<dbReference type="OrthoDB" id="3511549at2759"/>
<name>A0A017S0C4_ASPRC</name>
<dbReference type="GeneID" id="63698331"/>
<evidence type="ECO:0000313" key="2">
    <source>
        <dbReference type="EMBL" id="EYE90407.1"/>
    </source>
</evidence>
<protein>
    <recommendedName>
        <fullName evidence="1">Cupin type-2 domain-containing protein</fullName>
    </recommendedName>
</protein>
<sequence>MANTVEVTRASELDEQTGGWTQGMARKGAIIDKSDKICSLVMEAQPHSCSAVHHHGDQDTVVYAAHGYGSIFFDGGKRREDLSPGDFAIIPAYAEHQEVNESGQEVKWIITRTGRKPATVNLERWGESAK</sequence>
<dbReference type="EMBL" id="KK088460">
    <property type="protein sequence ID" value="EYE90407.1"/>
    <property type="molecule type" value="Genomic_DNA"/>
</dbReference>
<keyword evidence="3" id="KW-1185">Reference proteome</keyword>
<gene>
    <name evidence="2" type="ORF">EURHEDRAFT_417475</name>
</gene>
<dbReference type="InterPro" id="IPR011051">
    <property type="entry name" value="RmlC_Cupin_sf"/>
</dbReference>
<dbReference type="Pfam" id="PF07883">
    <property type="entry name" value="Cupin_2"/>
    <property type="match status" value="1"/>
</dbReference>
<feature type="domain" description="Cupin type-2" evidence="1">
    <location>
        <begin position="41"/>
        <end position="110"/>
    </location>
</feature>
<evidence type="ECO:0000313" key="3">
    <source>
        <dbReference type="Proteomes" id="UP000019804"/>
    </source>
</evidence>
<dbReference type="RefSeq" id="XP_040634097.1">
    <property type="nucleotide sequence ID" value="XM_040783207.1"/>
</dbReference>
<dbReference type="SUPFAM" id="SSF51182">
    <property type="entry name" value="RmlC-like cupins"/>
    <property type="match status" value="1"/>
</dbReference>
<evidence type="ECO:0000259" key="1">
    <source>
        <dbReference type="Pfam" id="PF07883"/>
    </source>
</evidence>
<reference evidence="3" key="1">
    <citation type="journal article" date="2014" name="Nat. Commun.">
        <title>Genomic adaptations of the halophilic Dead Sea filamentous fungus Eurotium rubrum.</title>
        <authorList>
            <person name="Kis-Papo T."/>
            <person name="Weig A.R."/>
            <person name="Riley R."/>
            <person name="Persoh D."/>
            <person name="Salamov A."/>
            <person name="Sun H."/>
            <person name="Lipzen A."/>
            <person name="Wasser S.P."/>
            <person name="Rambold G."/>
            <person name="Grigoriev I.V."/>
            <person name="Nevo E."/>
        </authorList>
    </citation>
    <scope>NUCLEOTIDE SEQUENCE [LARGE SCALE GENOMIC DNA]</scope>
    <source>
        <strain evidence="3">CBS 135680</strain>
    </source>
</reference>
<dbReference type="Proteomes" id="UP000019804">
    <property type="component" value="Unassembled WGS sequence"/>
</dbReference>
<accession>A0A017S0C4</accession>
<dbReference type="InterPro" id="IPR013096">
    <property type="entry name" value="Cupin_2"/>
</dbReference>
<dbReference type="Gene3D" id="2.60.120.10">
    <property type="entry name" value="Jelly Rolls"/>
    <property type="match status" value="1"/>
</dbReference>
<organism evidence="2 3">
    <name type="scientific">Aspergillus ruber (strain CBS 135680)</name>
    <dbReference type="NCBI Taxonomy" id="1388766"/>
    <lineage>
        <taxon>Eukaryota</taxon>
        <taxon>Fungi</taxon>
        <taxon>Dikarya</taxon>
        <taxon>Ascomycota</taxon>
        <taxon>Pezizomycotina</taxon>
        <taxon>Eurotiomycetes</taxon>
        <taxon>Eurotiomycetidae</taxon>
        <taxon>Eurotiales</taxon>
        <taxon>Aspergillaceae</taxon>
        <taxon>Aspergillus</taxon>
        <taxon>Aspergillus subgen. Aspergillus</taxon>
    </lineage>
</organism>
<dbReference type="HOGENOM" id="CLU_090057_2_1_1"/>
<dbReference type="AlphaFoldDB" id="A0A017S0C4"/>
<proteinExistence type="predicted"/>
<dbReference type="InterPro" id="IPR014710">
    <property type="entry name" value="RmlC-like_jellyroll"/>
</dbReference>